<dbReference type="Proteomes" id="UP000239340">
    <property type="component" value="Chromosome"/>
</dbReference>
<reference evidence="2 3" key="1">
    <citation type="submission" date="2017-10" db="EMBL/GenBank/DDBJ databases">
        <title>Analysis of the genome sequences of Rhizobium populations associated to common bean (phaseolus vulgaris).</title>
        <authorList>
            <person name="Bustos P."/>
            <person name="Santamaria R.I."/>
            <person name="Miranda-Sanchez F."/>
            <person name="Perez-Carrascal O."/>
            <person name="Juarez S."/>
            <person name="Lozano L."/>
            <person name="Martinez-Flores I."/>
            <person name="Vinuesa P."/>
            <person name="Martinez-Romero E."/>
            <person name="Cevallos M.A."/>
            <person name="Romero D."/>
            <person name="Davila G."/>
            <person name="Gonzalez V."/>
        </authorList>
    </citation>
    <scope>NUCLEOTIDE SEQUENCE [LARGE SCALE GENOMIC DNA]</scope>
    <source>
        <strain evidence="2 3">NXT3</strain>
    </source>
</reference>
<dbReference type="RefSeq" id="WP_097537773.1">
    <property type="nucleotide sequence ID" value="NZ_CP024307.1"/>
</dbReference>
<dbReference type="SMART" id="SM00671">
    <property type="entry name" value="SEL1"/>
    <property type="match status" value="3"/>
</dbReference>
<name>A0A2L0H0Q9_RHIFR</name>
<evidence type="ECO:0000313" key="3">
    <source>
        <dbReference type="Proteomes" id="UP000239340"/>
    </source>
</evidence>
<feature type="chain" id="PRO_5014817580" description="Sel1 repeat family protein" evidence="1">
    <location>
        <begin position="34"/>
        <end position="185"/>
    </location>
</feature>
<keyword evidence="1" id="KW-0732">Signal</keyword>
<dbReference type="AlphaFoldDB" id="A0A2L0H0Q9"/>
<dbReference type="Gene3D" id="1.25.40.10">
    <property type="entry name" value="Tetratricopeptide repeat domain"/>
    <property type="match status" value="1"/>
</dbReference>
<gene>
    <name evidence="2" type="ORF">NXT3_CH00453</name>
</gene>
<proteinExistence type="predicted"/>
<protein>
    <recommendedName>
        <fullName evidence="4">Sel1 repeat family protein</fullName>
    </recommendedName>
</protein>
<dbReference type="InterPro" id="IPR011990">
    <property type="entry name" value="TPR-like_helical_dom_sf"/>
</dbReference>
<evidence type="ECO:0000256" key="1">
    <source>
        <dbReference type="SAM" id="SignalP"/>
    </source>
</evidence>
<organism evidence="2 3">
    <name type="scientific">Rhizobium fredii</name>
    <name type="common">Sinorhizobium fredii</name>
    <dbReference type="NCBI Taxonomy" id="380"/>
    <lineage>
        <taxon>Bacteria</taxon>
        <taxon>Pseudomonadati</taxon>
        <taxon>Pseudomonadota</taxon>
        <taxon>Alphaproteobacteria</taxon>
        <taxon>Hyphomicrobiales</taxon>
        <taxon>Rhizobiaceae</taxon>
        <taxon>Sinorhizobium/Ensifer group</taxon>
        <taxon>Sinorhizobium</taxon>
    </lineage>
</organism>
<evidence type="ECO:0000313" key="2">
    <source>
        <dbReference type="EMBL" id="AUX75061.1"/>
    </source>
</evidence>
<dbReference type="EMBL" id="CP024307">
    <property type="protein sequence ID" value="AUX75061.1"/>
    <property type="molecule type" value="Genomic_DNA"/>
</dbReference>
<feature type="signal peptide" evidence="1">
    <location>
        <begin position="1"/>
        <end position="33"/>
    </location>
</feature>
<dbReference type="InterPro" id="IPR006597">
    <property type="entry name" value="Sel1-like"/>
</dbReference>
<accession>A0A2L0H0Q9</accession>
<evidence type="ECO:0008006" key="4">
    <source>
        <dbReference type="Google" id="ProtNLM"/>
    </source>
</evidence>
<dbReference type="SUPFAM" id="SSF81901">
    <property type="entry name" value="HCP-like"/>
    <property type="match status" value="1"/>
</dbReference>
<sequence length="185" mass="19838">MKTRIKPTIRIASGPLIATAMLLSIAATPAARAAELTAAEQCDREAGSELDLERNRAFPAVATQDIRIGVALSACREAYNQNGGARTQFQLARVLERAGERLKSLRILGEAAQNGHALAMAVYGTRLAERGEPEAAFELYQRAASEGNRAAAQYLAAAYRDGVGTRVDGVLAAQWLERAKTNDLQ</sequence>